<feature type="compositionally biased region" description="Acidic residues" evidence="1">
    <location>
        <begin position="15"/>
        <end position="39"/>
    </location>
</feature>
<dbReference type="AlphaFoldDB" id="A0A4V1Q1Q2"/>
<evidence type="ECO:0000313" key="3">
    <source>
        <dbReference type="Proteomes" id="UP000290288"/>
    </source>
</evidence>
<feature type="region of interest" description="Disordered" evidence="1">
    <location>
        <begin position="942"/>
        <end position="976"/>
    </location>
</feature>
<feature type="region of interest" description="Disordered" evidence="1">
    <location>
        <begin position="1"/>
        <end position="39"/>
    </location>
</feature>
<accession>A0A4V1Q1Q2</accession>
<keyword evidence="3" id="KW-1185">Reference proteome</keyword>
<dbReference type="OrthoDB" id="124582at2759"/>
<evidence type="ECO:0000256" key="1">
    <source>
        <dbReference type="SAM" id="MobiDB-lite"/>
    </source>
</evidence>
<comment type="caution">
    <text evidence="2">The sequence shown here is derived from an EMBL/GenBank/DDBJ whole genome shotgun (WGS) entry which is preliminary data.</text>
</comment>
<dbReference type="PANTHER" id="PTHR33099:SF7">
    <property type="entry name" value="MYND-TYPE DOMAIN-CONTAINING PROTEIN"/>
    <property type="match status" value="1"/>
</dbReference>
<gene>
    <name evidence="2" type="ORF">EST38_g13477</name>
</gene>
<protein>
    <submittedName>
        <fullName evidence="2">Uncharacterized protein</fullName>
    </submittedName>
</protein>
<evidence type="ECO:0000313" key="2">
    <source>
        <dbReference type="EMBL" id="RXW12378.1"/>
    </source>
</evidence>
<sequence>MSESEIEEREIHEDPENEEFDDSDEEISEQDSESELSDGEDLVDDLYEALSENFEFTGSFYHRSTDPNAPNPGLTIDGVGLVPLPLTEGYAKFIISRSTQAPFGKGEQTLVDTSVRDTWEIEPNRVFFQNPHWTAFVDKLASTTVWTALGVAPFSSQPRCELYKLLLYQTGSHFRSHQDTAKANGMFATIIVVLPSAFEGGQVHLSHAGQNKIIDIAKDSAFTTSIFAWYTDVLHEVKPVTAGYCLALSYNLIHTSRNEPQPSLPDMSDALTGIRRVLRKWNEDKYDSAPSPPYLAYLLEHQYSGNDLNRGARCLKGVDAHKVAHLLPIAKDLGFSICIAKLVFTRSGWADPMESDGRGRWGDWNDDSDDDGENDPSPSMGELDFEDYELSNVVRISGGGRLSLGKFKIPEESLLPREPFDGLEPDRRQYEGGYLGNYAGTLEHWYDRSVLVIFRDADEAAITLQIKGNAWGLEQLESATDPPSAFTRDVAAALLDKLQSEASHASTEDAVALMQYAVVCKDVEFWNQVLPYCGSYEDTVGTAVSEALKVFGPDTIRPGILSLLERIHVFKTRLFILKTIIARFEAVYQVHPSWSDGLLQHALSTYTKAAPEDVPTLVNLAVQRGLGVIQDIIIPNLSKLKAGKSDFFAALAGGLNQNRQRFPPPVISGPGGAPLSPPVWEVVRRCTLAAFEDWSTILSAPLQAKQAVVTKKNRVSSTASHPNPNTPNPKVKWICDMVDLCLSVNELHASSTLLSTILQNYGDLDSTRMFKEVFTPLMPQLRATLQKHGRRVTDEPFRSFFKETISRYMSGILGPKSAVPRLKRRNIGCGCGDCNALDIFINNTQPQFALKARKDRREHLESTTPQILVISKRPEILTWYMWDGRQSAATAFLNGISGGDNGELQTVMGERWGDLVKALQGAQAFAIVLELDKDDNEPVLLAPGQIPSPEPTATGTVVGKGSRGSGTVAGVKRKQREPPTNVIDVIDLT</sequence>
<dbReference type="PANTHER" id="PTHR33099">
    <property type="entry name" value="FE2OG DIOXYGENASE DOMAIN-CONTAINING PROTEIN"/>
    <property type="match status" value="1"/>
</dbReference>
<feature type="compositionally biased region" description="Acidic residues" evidence="1">
    <location>
        <begin position="364"/>
        <end position="374"/>
    </location>
</feature>
<reference evidence="2 3" key="1">
    <citation type="submission" date="2019-01" db="EMBL/GenBank/DDBJ databases">
        <title>Draft genome sequence of Psathyrella aberdarensis IHI B618.</title>
        <authorList>
            <person name="Buettner E."/>
            <person name="Kellner H."/>
        </authorList>
    </citation>
    <scope>NUCLEOTIDE SEQUENCE [LARGE SCALE GENOMIC DNA]</scope>
    <source>
        <strain evidence="2 3">IHI B618</strain>
    </source>
</reference>
<organism evidence="2 3">
    <name type="scientific">Candolleomyces aberdarensis</name>
    <dbReference type="NCBI Taxonomy" id="2316362"/>
    <lineage>
        <taxon>Eukaryota</taxon>
        <taxon>Fungi</taxon>
        <taxon>Dikarya</taxon>
        <taxon>Basidiomycota</taxon>
        <taxon>Agaricomycotina</taxon>
        <taxon>Agaricomycetes</taxon>
        <taxon>Agaricomycetidae</taxon>
        <taxon>Agaricales</taxon>
        <taxon>Agaricineae</taxon>
        <taxon>Psathyrellaceae</taxon>
        <taxon>Candolleomyces</taxon>
    </lineage>
</organism>
<name>A0A4V1Q1Q2_9AGAR</name>
<proteinExistence type="predicted"/>
<dbReference type="Gene3D" id="2.60.120.620">
    <property type="entry name" value="q2cbj1_9rhob like domain"/>
    <property type="match status" value="1"/>
</dbReference>
<dbReference type="EMBL" id="SDEE01001267">
    <property type="protein sequence ID" value="RXW12378.1"/>
    <property type="molecule type" value="Genomic_DNA"/>
</dbReference>
<dbReference type="Proteomes" id="UP000290288">
    <property type="component" value="Unassembled WGS sequence"/>
</dbReference>
<feature type="region of interest" description="Disordered" evidence="1">
    <location>
        <begin position="356"/>
        <end position="382"/>
    </location>
</feature>